<organism evidence="3 4">
    <name type="scientific">Pyrolobus fumarii (strain DSM 11204 / 1A)</name>
    <dbReference type="NCBI Taxonomy" id="694429"/>
    <lineage>
        <taxon>Archaea</taxon>
        <taxon>Thermoproteota</taxon>
        <taxon>Thermoprotei</taxon>
        <taxon>Desulfurococcales</taxon>
        <taxon>Pyrodictiaceae</taxon>
        <taxon>Pyrolobus</taxon>
    </lineage>
</organism>
<dbReference type="AlphaFoldDB" id="G0EHI3"/>
<dbReference type="GO" id="GO:0008972">
    <property type="term" value="F:phosphomethylpyrimidine kinase activity"/>
    <property type="evidence" value="ECO:0007669"/>
    <property type="project" value="TreeGrafter"/>
</dbReference>
<dbReference type="PANTHER" id="PTHR20858">
    <property type="entry name" value="PHOSPHOMETHYLPYRIMIDINE KINASE"/>
    <property type="match status" value="1"/>
</dbReference>
<keyword evidence="4" id="KW-1185">Reference proteome</keyword>
<evidence type="ECO:0000313" key="4">
    <source>
        <dbReference type="Proteomes" id="UP000001037"/>
    </source>
</evidence>
<dbReference type="KEGG" id="pfm:Pyrfu_0689"/>
<dbReference type="InParanoid" id="G0EHI3"/>
<name>G0EHI3_PYRF1</name>
<dbReference type="STRING" id="694429.Pyrfu_0689"/>
<feature type="domain" description="Pyridoxamine kinase/Phosphomethylpyrimidine kinase" evidence="1">
    <location>
        <begin position="14"/>
        <end position="244"/>
    </location>
</feature>
<dbReference type="Proteomes" id="UP000001037">
    <property type="component" value="Chromosome"/>
</dbReference>
<dbReference type="InterPro" id="IPR019293">
    <property type="entry name" value="ThiN"/>
</dbReference>
<accession>G0EHI3</accession>
<dbReference type="Pfam" id="PF10120">
    <property type="entry name" value="ThiN"/>
    <property type="match status" value="1"/>
</dbReference>
<dbReference type="InterPro" id="IPR013749">
    <property type="entry name" value="PM/HMP-P_kinase-1"/>
</dbReference>
<dbReference type="PANTHER" id="PTHR20858:SF17">
    <property type="entry name" value="HYDROXYMETHYLPYRIMIDINE_PHOSPHOMETHYLPYRIMIDINE KINASE THI20-RELATED"/>
    <property type="match status" value="1"/>
</dbReference>
<dbReference type="HOGENOM" id="CLU_035788_0_0_2"/>
<sequence length="446" mass="47638">MGAKRAVLAIGGVDPTGAAGVNAIASTARALGAYSTSIPTCVVVESTRGVKSIHPVGGSVLRDMLEEFFSEGWDSVVAAVSLHPRVEEARATTSTLDGRTVLTILDPVWAASAGGQLTVDEPRRVFSVLSKAADILVVNTAELFHLAGRETLTIGGVVRAARRLIERHGFLAVVVKGGHGLECRDVLVERDYYLVLGEAAGCIDARVHGTGCVYLGALAAGLALGLSTADSTLLAWRTTRLAVEGAVSGAAAGLAWWRGLHGYWVERVLRDVERGLGRLLRYWSLVERFVPETGLNIVSTAPLGVDVWAGVSGRVRRGSGGTPVHGPVSLRASSHLYRALRTLHQEGVTWLLGAVNVRLDERLLRSAERLGYTIARYDRRLEPPEVKAVEGGSIPWGFRTALRSVEPRVPDIVYHEGDWGKEPMMVFLGVTAEEAVAKLVRVAGDA</sequence>
<keyword evidence="3" id="KW-0418">Kinase</keyword>
<gene>
    <name evidence="3" type="ordered locus">Pyrfu_0689</name>
</gene>
<dbReference type="Gene3D" id="3.40.1190.20">
    <property type="match status" value="1"/>
</dbReference>
<dbReference type="Gene3D" id="3.40.225.10">
    <property type="entry name" value="Class II aldolase/adducin N-terminal domain"/>
    <property type="match status" value="1"/>
</dbReference>
<evidence type="ECO:0000259" key="2">
    <source>
        <dbReference type="Pfam" id="PF10120"/>
    </source>
</evidence>
<dbReference type="FunCoup" id="G0EHI3">
    <property type="interactions" value="63"/>
</dbReference>
<dbReference type="eggNOG" id="arCOG00020">
    <property type="taxonomic scope" value="Archaea"/>
</dbReference>
<dbReference type="GO" id="GO:0008902">
    <property type="term" value="F:hydroxymethylpyrimidine kinase activity"/>
    <property type="evidence" value="ECO:0007669"/>
    <property type="project" value="TreeGrafter"/>
</dbReference>
<dbReference type="SUPFAM" id="SSF53613">
    <property type="entry name" value="Ribokinase-like"/>
    <property type="match status" value="1"/>
</dbReference>
<dbReference type="RefSeq" id="WP_014026235.1">
    <property type="nucleotide sequence ID" value="NC_015931.1"/>
</dbReference>
<dbReference type="SUPFAM" id="SSF53639">
    <property type="entry name" value="AraD/HMP-PK domain-like"/>
    <property type="match status" value="1"/>
</dbReference>
<dbReference type="Pfam" id="PF08543">
    <property type="entry name" value="Phos_pyr_kin"/>
    <property type="match status" value="1"/>
</dbReference>
<protein>
    <submittedName>
        <fullName evidence="3">Phosphomethylpyrimidine kinase</fullName>
    </submittedName>
</protein>
<evidence type="ECO:0000259" key="1">
    <source>
        <dbReference type="Pfam" id="PF08543"/>
    </source>
</evidence>
<feature type="domain" description="Thiamine-phosphate synthase ThiN" evidence="2">
    <location>
        <begin position="272"/>
        <end position="440"/>
    </location>
</feature>
<evidence type="ECO:0000313" key="3">
    <source>
        <dbReference type="EMBL" id="AEM38558.1"/>
    </source>
</evidence>
<dbReference type="EMBL" id="CP002838">
    <property type="protein sequence ID" value="AEM38558.1"/>
    <property type="molecule type" value="Genomic_DNA"/>
</dbReference>
<dbReference type="GO" id="GO:0005829">
    <property type="term" value="C:cytosol"/>
    <property type="evidence" value="ECO:0007669"/>
    <property type="project" value="TreeGrafter"/>
</dbReference>
<proteinExistence type="predicted"/>
<keyword evidence="3" id="KW-0808">Transferase</keyword>
<dbReference type="InterPro" id="IPR036409">
    <property type="entry name" value="Aldolase_II/adducin_N_sf"/>
</dbReference>
<dbReference type="GO" id="GO:0009228">
    <property type="term" value="P:thiamine biosynthetic process"/>
    <property type="evidence" value="ECO:0007669"/>
    <property type="project" value="TreeGrafter"/>
</dbReference>
<dbReference type="InterPro" id="IPR029056">
    <property type="entry name" value="Ribokinase-like"/>
</dbReference>
<reference evidence="3 4" key="1">
    <citation type="journal article" date="2011" name="Stand. Genomic Sci.">
        <title>Complete genome sequence of the hyperthermophilic chemolithoautotroph Pyrolobus fumarii type strain (1A).</title>
        <authorList>
            <person name="Anderson I."/>
            <person name="Goker M."/>
            <person name="Nolan M."/>
            <person name="Lucas S."/>
            <person name="Hammon N."/>
            <person name="Deshpande S."/>
            <person name="Cheng J.F."/>
            <person name="Tapia R."/>
            <person name="Han C."/>
            <person name="Goodwin L."/>
            <person name="Pitluck S."/>
            <person name="Huntemann M."/>
            <person name="Liolios K."/>
            <person name="Ivanova N."/>
            <person name="Pagani I."/>
            <person name="Mavromatis K."/>
            <person name="Ovchinikova G."/>
            <person name="Pati A."/>
            <person name="Chen A."/>
            <person name="Palaniappan K."/>
            <person name="Land M."/>
            <person name="Hauser L."/>
            <person name="Brambilla E.M."/>
            <person name="Huber H."/>
            <person name="Yasawong M."/>
            <person name="Rohde M."/>
            <person name="Spring S."/>
            <person name="Abt B."/>
            <person name="Sikorski J."/>
            <person name="Wirth R."/>
            <person name="Detter J.C."/>
            <person name="Woyke T."/>
            <person name="Bristow J."/>
            <person name="Eisen J.A."/>
            <person name="Markowitz V."/>
            <person name="Hugenholtz P."/>
            <person name="Kyrpides N.C."/>
            <person name="Klenk H.P."/>
            <person name="Lapidus A."/>
        </authorList>
    </citation>
    <scope>NUCLEOTIDE SEQUENCE [LARGE SCALE GENOMIC DNA]</scope>
    <source>
        <strain evidence="4">DSM 11204 / 1A</strain>
    </source>
</reference>
<dbReference type="OrthoDB" id="43786at2157"/>
<dbReference type="GeneID" id="11139157"/>
<dbReference type="eggNOG" id="arCOG00021">
    <property type="taxonomic scope" value="Archaea"/>
</dbReference>